<feature type="repeat" description="TPR" evidence="8">
    <location>
        <begin position="287"/>
        <end position="320"/>
    </location>
</feature>
<dbReference type="EC" id="2.4.2.31" evidence="9"/>
<feature type="repeat" description="TPR" evidence="8">
    <location>
        <begin position="455"/>
        <end position="488"/>
    </location>
</feature>
<dbReference type="Pfam" id="PF13424">
    <property type="entry name" value="TPR_12"/>
    <property type="match status" value="4"/>
</dbReference>
<dbReference type="PROSITE" id="PS51996">
    <property type="entry name" value="TR_MART"/>
    <property type="match status" value="1"/>
</dbReference>
<keyword evidence="5" id="KW-0677">Repeat</keyword>
<evidence type="ECO:0000313" key="12">
    <source>
        <dbReference type="Proteomes" id="UP000663829"/>
    </source>
</evidence>
<evidence type="ECO:0000256" key="9">
    <source>
        <dbReference type="RuleBase" id="RU361228"/>
    </source>
</evidence>
<protein>
    <recommendedName>
        <fullName evidence="9">NAD(P)(+)--arginine ADP-ribosyltransferase</fullName>
        <ecNumber evidence="9">2.4.2.31</ecNumber>
    </recommendedName>
    <alternativeName>
        <fullName evidence="9">Mono(ADP-ribosyl)transferase</fullName>
    </alternativeName>
</protein>
<dbReference type="PANTHER" id="PTHR45641:SF19">
    <property type="entry name" value="NEPHROCYSTIN-3"/>
    <property type="match status" value="1"/>
</dbReference>
<feature type="repeat" description="TPR" evidence="8">
    <location>
        <begin position="497"/>
        <end position="530"/>
    </location>
</feature>
<keyword evidence="4" id="KW-0548">Nucleotidyltransferase</keyword>
<dbReference type="InterPro" id="IPR000768">
    <property type="entry name" value="ART"/>
</dbReference>
<feature type="repeat" description="TPR" evidence="8">
    <location>
        <begin position="371"/>
        <end position="404"/>
    </location>
</feature>
<dbReference type="OrthoDB" id="7103806at2759"/>
<evidence type="ECO:0000313" key="10">
    <source>
        <dbReference type="EMBL" id="CAF1054977.1"/>
    </source>
</evidence>
<dbReference type="Proteomes" id="UP000663829">
    <property type="component" value="Unassembled WGS sequence"/>
</dbReference>
<comment type="similarity">
    <text evidence="1 9">Belongs to the Arg-specific ADP-ribosyltransferase family.</text>
</comment>
<sequence length="636" mass="72285">MNDHDPSFMYSQLLKEILLEMQDDEKARREFVRVLRIQYAENTVALRSIDDFEQEYDKPSPIWWYTKESFIYSALNKALRTEDIEIILKMGFIVRDLCRQIEQVYSDTRQETKQIVYRGQGMSSVDFEKIKKNEGGLRTFNYFLSTSTNQQVANAFAESVRNDSDLIGILFQMEIDSSISSSQFALLNGISYYSGENEILFSMHTVFRICNILKLDDRLWQINLRLTNDDDEQLKNLTEYIRQEFEGVAENHRLGTLMRRMDKLEKAEEIFTQQLESASNKSSLAIADLHSELGGIKYSQGDASNALAHFEKALEIKEKTLLSTDPDLAKAYSSVGTAYCSIGKYLTALSYHKKALGIREEVLSPIHPDLGVAYNNLGAVYDAMGNYSAALSYYKKAINIKEKILPSLHPTLAITHSNIGRLYKVMEDYPTALLSYKKTLEIEQKSLPPTHSSLGTTYNNIAGVHQSSGDYSNALMCLEKALKIQQESLSSTHPNLGMTYNNIGVVYISMKDYSVALSHLEKALEIQQKSLPPIHPLLAKTYSNMGRMYTSMGNNSIALSYYEKALGIQQKSLQYSHPDVALTYNKLGNVLYSLGRYEEAVIHAERAVVIALDTLGCDHPIFRTYQEDVKQFRQKL</sequence>
<dbReference type="Gene3D" id="1.25.40.10">
    <property type="entry name" value="Tetratricopeptide repeat domain"/>
    <property type="match status" value="2"/>
</dbReference>
<accession>A0A814KR74</accession>
<proteinExistence type="inferred from homology"/>
<dbReference type="Gene3D" id="3.90.176.10">
    <property type="entry name" value="Toxin ADP-ribosyltransferase, Chain A, domain 1"/>
    <property type="match status" value="1"/>
</dbReference>
<dbReference type="SUPFAM" id="SSF48452">
    <property type="entry name" value="TPR-like"/>
    <property type="match status" value="2"/>
</dbReference>
<dbReference type="Proteomes" id="UP000681722">
    <property type="component" value="Unassembled WGS sequence"/>
</dbReference>
<dbReference type="PANTHER" id="PTHR45641">
    <property type="entry name" value="TETRATRICOPEPTIDE REPEAT PROTEIN (AFU_ORTHOLOGUE AFUA_6G03870)"/>
    <property type="match status" value="1"/>
</dbReference>
<dbReference type="Pfam" id="PF01129">
    <property type="entry name" value="ART"/>
    <property type="match status" value="1"/>
</dbReference>
<dbReference type="SMART" id="SM00028">
    <property type="entry name" value="TPR"/>
    <property type="match status" value="9"/>
</dbReference>
<keyword evidence="6 8" id="KW-0802">TPR repeat</keyword>
<evidence type="ECO:0000256" key="4">
    <source>
        <dbReference type="ARBA" id="ARBA00022695"/>
    </source>
</evidence>
<evidence type="ECO:0000256" key="1">
    <source>
        <dbReference type="ARBA" id="ARBA00009558"/>
    </source>
</evidence>
<evidence type="ECO:0000256" key="3">
    <source>
        <dbReference type="ARBA" id="ARBA00022679"/>
    </source>
</evidence>
<evidence type="ECO:0000256" key="5">
    <source>
        <dbReference type="ARBA" id="ARBA00022737"/>
    </source>
</evidence>
<dbReference type="GO" id="GO:0106274">
    <property type="term" value="F:NAD+-protein-arginine ADP-ribosyltransferase activity"/>
    <property type="evidence" value="ECO:0007669"/>
    <property type="project" value="UniProtKB-EC"/>
</dbReference>
<dbReference type="InterPro" id="IPR019734">
    <property type="entry name" value="TPR_rpt"/>
</dbReference>
<dbReference type="EMBL" id="CAJOBC010004339">
    <property type="protein sequence ID" value="CAF3824130.1"/>
    <property type="molecule type" value="Genomic_DNA"/>
</dbReference>
<dbReference type="PROSITE" id="PS50005">
    <property type="entry name" value="TPR"/>
    <property type="match status" value="8"/>
</dbReference>
<keyword evidence="3 9" id="KW-0808">Transferase</keyword>
<feature type="repeat" description="TPR" evidence="8">
    <location>
        <begin position="329"/>
        <end position="362"/>
    </location>
</feature>
<keyword evidence="2 9" id="KW-0328">Glycosyltransferase</keyword>
<keyword evidence="9" id="KW-0521">NADP</keyword>
<feature type="repeat" description="TPR" evidence="8">
    <location>
        <begin position="413"/>
        <end position="446"/>
    </location>
</feature>
<name>A0A814KR74_9BILA</name>
<evidence type="ECO:0000313" key="11">
    <source>
        <dbReference type="EMBL" id="CAF3824130.1"/>
    </source>
</evidence>
<feature type="repeat" description="TPR" evidence="8">
    <location>
        <begin position="539"/>
        <end position="572"/>
    </location>
</feature>
<evidence type="ECO:0000256" key="2">
    <source>
        <dbReference type="ARBA" id="ARBA00022676"/>
    </source>
</evidence>
<dbReference type="SUPFAM" id="SSF56399">
    <property type="entry name" value="ADP-ribosylation"/>
    <property type="match status" value="1"/>
</dbReference>
<evidence type="ECO:0000256" key="7">
    <source>
        <dbReference type="ARBA" id="ARBA00047597"/>
    </source>
</evidence>
<evidence type="ECO:0000256" key="8">
    <source>
        <dbReference type="PROSITE-ProRule" id="PRU00339"/>
    </source>
</evidence>
<feature type="repeat" description="TPR" evidence="8">
    <location>
        <begin position="581"/>
        <end position="614"/>
    </location>
</feature>
<gene>
    <name evidence="10" type="ORF">GPM918_LOCUS16483</name>
    <name evidence="11" type="ORF">SRO942_LOCUS16483</name>
</gene>
<reference evidence="10" key="1">
    <citation type="submission" date="2021-02" db="EMBL/GenBank/DDBJ databases">
        <authorList>
            <person name="Nowell W R."/>
        </authorList>
    </citation>
    <scope>NUCLEOTIDE SEQUENCE</scope>
</reference>
<organism evidence="10 12">
    <name type="scientific">Didymodactylos carnosus</name>
    <dbReference type="NCBI Taxonomy" id="1234261"/>
    <lineage>
        <taxon>Eukaryota</taxon>
        <taxon>Metazoa</taxon>
        <taxon>Spiralia</taxon>
        <taxon>Gnathifera</taxon>
        <taxon>Rotifera</taxon>
        <taxon>Eurotatoria</taxon>
        <taxon>Bdelloidea</taxon>
        <taxon>Philodinida</taxon>
        <taxon>Philodinidae</taxon>
        <taxon>Didymodactylos</taxon>
    </lineage>
</organism>
<keyword evidence="9" id="KW-0520">NAD</keyword>
<dbReference type="InterPro" id="IPR011990">
    <property type="entry name" value="TPR-like_helical_dom_sf"/>
</dbReference>
<comment type="catalytic activity">
    <reaction evidence="7 9">
        <text>L-arginyl-[protein] + NAD(+) = N(omega)-(ADP-D-ribosyl)-L-arginyl-[protein] + nicotinamide + H(+)</text>
        <dbReference type="Rhea" id="RHEA:19149"/>
        <dbReference type="Rhea" id="RHEA-COMP:10532"/>
        <dbReference type="Rhea" id="RHEA-COMP:15087"/>
        <dbReference type="ChEBI" id="CHEBI:15378"/>
        <dbReference type="ChEBI" id="CHEBI:17154"/>
        <dbReference type="ChEBI" id="CHEBI:29965"/>
        <dbReference type="ChEBI" id="CHEBI:57540"/>
        <dbReference type="ChEBI" id="CHEBI:142554"/>
        <dbReference type="EC" id="2.4.2.31"/>
    </reaction>
</comment>
<dbReference type="AlphaFoldDB" id="A0A814KR74"/>
<evidence type="ECO:0000256" key="6">
    <source>
        <dbReference type="ARBA" id="ARBA00022803"/>
    </source>
</evidence>
<dbReference type="EMBL" id="CAJNOQ010004339">
    <property type="protein sequence ID" value="CAF1054977.1"/>
    <property type="molecule type" value="Genomic_DNA"/>
</dbReference>
<dbReference type="GO" id="GO:0016779">
    <property type="term" value="F:nucleotidyltransferase activity"/>
    <property type="evidence" value="ECO:0007669"/>
    <property type="project" value="UniProtKB-KW"/>
</dbReference>
<dbReference type="PROSITE" id="PS50293">
    <property type="entry name" value="TPR_REGION"/>
    <property type="match status" value="1"/>
</dbReference>
<keyword evidence="12" id="KW-1185">Reference proteome</keyword>
<comment type="caution">
    <text evidence="10">The sequence shown here is derived from an EMBL/GenBank/DDBJ whole genome shotgun (WGS) entry which is preliminary data.</text>
</comment>